<keyword evidence="5" id="KW-1185">Reference proteome</keyword>
<feature type="domain" description="Competence protein CoiA-like N-terminal" evidence="2">
    <location>
        <begin position="19"/>
        <end position="61"/>
    </location>
</feature>
<dbReference type="RefSeq" id="WP_390297240.1">
    <property type="nucleotide sequence ID" value="NZ_JBHSFU010000007.1"/>
</dbReference>
<accession>A0ABV9DKI8</accession>
<reference evidence="5" key="1">
    <citation type="journal article" date="2019" name="Int. J. Syst. Evol. Microbiol.">
        <title>The Global Catalogue of Microorganisms (GCM) 10K type strain sequencing project: providing services to taxonomists for standard genome sequencing and annotation.</title>
        <authorList>
            <consortium name="The Broad Institute Genomics Platform"/>
            <consortium name="The Broad Institute Genome Sequencing Center for Infectious Disease"/>
            <person name="Wu L."/>
            <person name="Ma J."/>
        </authorList>
    </citation>
    <scope>NUCLEOTIDE SEQUENCE [LARGE SCALE GENOMIC DNA]</scope>
    <source>
        <strain evidence="5">CGMCC 4.7426</strain>
    </source>
</reference>
<evidence type="ECO:0000259" key="3">
    <source>
        <dbReference type="Pfam" id="PF25166"/>
    </source>
</evidence>
<sequence>MLQATTEYGELVTLAMLTRPEIFGMRQENFFCPTCHSPVIVKAGPQIIPHFAHLSIDDCPSREGGEGIYHEKGKLLLYQWLLGQGLNAQLEAYLPDIQQRPDILLTIGERRIAIEYQCARIPAEQIHSRTLGYHSIGIKPIWILGANRFERQSRHHLKIDQFQRQFIHQSASTIPQTIYYFCPDTLQFIFFQDIYFSANHRAAGKFHITKLNNMMFTDLFRKDSFTENELFLIWIKEKRSFRTRPPGKGFGLEHKWRQWLYQKGTYKDYLPTIIDMPVSAGYLMKTPPWDWQSRLCLDIIDPLPIGSRLSLKMCERQLRRYLYSHKDFPLITIFKNPIEQYLTLLTRTGILNRESTNTFSKRNALLFYRTMDEALAGDVHILNLLTTGKMEA</sequence>
<evidence type="ECO:0000313" key="4">
    <source>
        <dbReference type="EMBL" id="MFC4559330.1"/>
    </source>
</evidence>
<dbReference type="Proteomes" id="UP001595989">
    <property type="component" value="Unassembled WGS sequence"/>
</dbReference>
<comment type="caution">
    <text evidence="4">The sequence shown here is derived from an EMBL/GenBank/DDBJ whole genome shotgun (WGS) entry which is preliminary data.</text>
</comment>
<feature type="domain" description="Competence protein CoiA nuclease-like" evidence="1">
    <location>
        <begin position="66"/>
        <end position="222"/>
    </location>
</feature>
<dbReference type="InterPro" id="IPR057252">
    <property type="entry name" value="CoiA_C"/>
</dbReference>
<evidence type="ECO:0000259" key="1">
    <source>
        <dbReference type="Pfam" id="PF06054"/>
    </source>
</evidence>
<dbReference type="Pfam" id="PF25166">
    <property type="entry name" value="CoiA_C"/>
    <property type="match status" value="1"/>
</dbReference>
<evidence type="ECO:0000313" key="5">
    <source>
        <dbReference type="Proteomes" id="UP001595989"/>
    </source>
</evidence>
<dbReference type="InterPro" id="IPR010330">
    <property type="entry name" value="CoiA_nuc"/>
</dbReference>
<dbReference type="InterPro" id="IPR057253">
    <property type="entry name" value="CoiA-like_N"/>
</dbReference>
<dbReference type="PIRSF" id="PIRSF007487">
    <property type="entry name" value="Competence-induced_CoiA_bac"/>
    <property type="match status" value="1"/>
</dbReference>
<dbReference type="Pfam" id="PF06054">
    <property type="entry name" value="CoiA_nuc"/>
    <property type="match status" value="1"/>
</dbReference>
<evidence type="ECO:0000259" key="2">
    <source>
        <dbReference type="Pfam" id="PF25164"/>
    </source>
</evidence>
<dbReference type="InterPro" id="IPR021176">
    <property type="entry name" value="Competence-induced_CoiA"/>
</dbReference>
<proteinExistence type="predicted"/>
<protein>
    <submittedName>
        <fullName evidence="4">Competence protein CoiA</fullName>
    </submittedName>
</protein>
<dbReference type="EMBL" id="JBHSFU010000007">
    <property type="protein sequence ID" value="MFC4559330.1"/>
    <property type="molecule type" value="Genomic_DNA"/>
</dbReference>
<name>A0ABV9DKI8_9BACI</name>
<organism evidence="4 5">
    <name type="scientific">Virgibacillus kekensis</name>
    <dbReference type="NCBI Taxonomy" id="202261"/>
    <lineage>
        <taxon>Bacteria</taxon>
        <taxon>Bacillati</taxon>
        <taxon>Bacillota</taxon>
        <taxon>Bacilli</taxon>
        <taxon>Bacillales</taxon>
        <taxon>Bacillaceae</taxon>
        <taxon>Virgibacillus</taxon>
    </lineage>
</organism>
<feature type="domain" description="Competence protein CoiA C-terminal" evidence="3">
    <location>
        <begin position="234"/>
        <end position="375"/>
    </location>
</feature>
<gene>
    <name evidence="4" type="ORF">ACFO3D_14110</name>
</gene>
<dbReference type="Pfam" id="PF25164">
    <property type="entry name" value="CoiA_N"/>
    <property type="match status" value="1"/>
</dbReference>